<dbReference type="EMBL" id="FNGA01000003">
    <property type="protein sequence ID" value="SDL18532.1"/>
    <property type="molecule type" value="Genomic_DNA"/>
</dbReference>
<keyword evidence="2" id="KW-1185">Reference proteome</keyword>
<proteinExistence type="predicted"/>
<dbReference type="AlphaFoldDB" id="A0A1G9I0A1"/>
<name>A0A1G9I0A1_9BACT</name>
<evidence type="ECO:0000313" key="2">
    <source>
        <dbReference type="Proteomes" id="UP000199053"/>
    </source>
</evidence>
<protein>
    <recommendedName>
        <fullName evidence="3">Glutamine amidotransferase</fullName>
    </recommendedName>
</protein>
<dbReference type="OrthoDB" id="9813383at2"/>
<accession>A0A1G9I0A1</accession>
<dbReference type="SUPFAM" id="SSF52317">
    <property type="entry name" value="Class I glutamine amidotransferase-like"/>
    <property type="match status" value="1"/>
</dbReference>
<gene>
    <name evidence="1" type="ORF">SAMN05660337_2387</name>
</gene>
<dbReference type="Gene3D" id="3.40.50.880">
    <property type="match status" value="1"/>
</dbReference>
<sequence length="397" mass="44777">MTKVCTRRSFFLKLIFAISVLVVLLGFVLNPVPAFSRTLKVMVVPDRSQSQMQPAIFYAFKTSAHRSKVEKDLDMKFTIFNPYLTKEPTGRQKAILKNLEAGRDSVVKAKKKLKKGEKLFDVIMASIKANPKSPLAKAHVEIADMMKDYCLLVVESTGLTVLHPIFYNPEVKKLEVGYAVSEDVNDTLYGLFFIDAALNQKKPIYGTCHGAQLGYLYAGGGLIRLFPPETDWKVQPLYARNNPYGGPIEVWTIDQMLNSRNLEDRTEYSMIKYPLPEMFGKGGAAGKAYVNKDLNHTLGMTESVPVIDDFSVISFHPLSLKKGEVDSYEIKGAVPDYPQVKDANREVFNKALRRGVIVDLFKYKTLLGFQYHPQYTYDDLQTSAIFDYLVKQAVAVH</sequence>
<dbReference type="Proteomes" id="UP000199053">
    <property type="component" value="Unassembled WGS sequence"/>
</dbReference>
<dbReference type="RefSeq" id="WP_092161367.1">
    <property type="nucleotide sequence ID" value="NZ_FNGA01000003.1"/>
</dbReference>
<dbReference type="InterPro" id="IPR029062">
    <property type="entry name" value="Class_I_gatase-like"/>
</dbReference>
<organism evidence="1 2">
    <name type="scientific">Maridesulfovibrio ferrireducens</name>
    <dbReference type="NCBI Taxonomy" id="246191"/>
    <lineage>
        <taxon>Bacteria</taxon>
        <taxon>Pseudomonadati</taxon>
        <taxon>Thermodesulfobacteriota</taxon>
        <taxon>Desulfovibrionia</taxon>
        <taxon>Desulfovibrionales</taxon>
        <taxon>Desulfovibrionaceae</taxon>
        <taxon>Maridesulfovibrio</taxon>
    </lineage>
</organism>
<evidence type="ECO:0008006" key="3">
    <source>
        <dbReference type="Google" id="ProtNLM"/>
    </source>
</evidence>
<reference evidence="2" key="1">
    <citation type="submission" date="2016-10" db="EMBL/GenBank/DDBJ databases">
        <authorList>
            <person name="Varghese N."/>
            <person name="Submissions S."/>
        </authorList>
    </citation>
    <scope>NUCLEOTIDE SEQUENCE [LARGE SCALE GENOMIC DNA]</scope>
    <source>
        <strain evidence="2">DSM 16995</strain>
    </source>
</reference>
<evidence type="ECO:0000313" key="1">
    <source>
        <dbReference type="EMBL" id="SDL18532.1"/>
    </source>
</evidence>